<evidence type="ECO:0000256" key="1">
    <source>
        <dbReference type="SAM" id="MobiDB-lite"/>
    </source>
</evidence>
<organism evidence="3 4">
    <name type="scientific">Drosophila guanche</name>
    <name type="common">Fruit fly</name>
    <dbReference type="NCBI Taxonomy" id="7266"/>
    <lineage>
        <taxon>Eukaryota</taxon>
        <taxon>Metazoa</taxon>
        <taxon>Ecdysozoa</taxon>
        <taxon>Arthropoda</taxon>
        <taxon>Hexapoda</taxon>
        <taxon>Insecta</taxon>
        <taxon>Pterygota</taxon>
        <taxon>Neoptera</taxon>
        <taxon>Endopterygota</taxon>
        <taxon>Diptera</taxon>
        <taxon>Brachycera</taxon>
        <taxon>Muscomorpha</taxon>
        <taxon>Ephydroidea</taxon>
        <taxon>Drosophilidae</taxon>
        <taxon>Drosophila</taxon>
        <taxon>Sophophora</taxon>
    </lineage>
</organism>
<sequence length="113" mass="12515">MYAMLVAISTAIYTTVATIWQVEQTLINWMISFSLFIFGLICNPYMVLPLLATGFLMVNRVLLRRGVPRSPSTRKTPGNESGSGYSRRYAMYTTPRGSDSFSAADSLGDTSQD</sequence>
<dbReference type="OMA" id="FFMVRRI"/>
<feature type="transmembrane region" description="Helical" evidence="2">
    <location>
        <begin position="33"/>
        <end position="58"/>
    </location>
</feature>
<keyword evidence="2" id="KW-0472">Membrane</keyword>
<keyword evidence="2" id="KW-0812">Transmembrane</keyword>
<feature type="compositionally biased region" description="Polar residues" evidence="1">
    <location>
        <begin position="95"/>
        <end position="113"/>
    </location>
</feature>
<keyword evidence="2" id="KW-1133">Transmembrane helix</keyword>
<keyword evidence="4" id="KW-1185">Reference proteome</keyword>
<protein>
    <submittedName>
        <fullName evidence="3">Uncharacterized protein</fullName>
    </submittedName>
</protein>
<feature type="compositionally biased region" description="Polar residues" evidence="1">
    <location>
        <begin position="70"/>
        <end position="84"/>
    </location>
</feature>
<accession>A0A3B0J0E5</accession>
<dbReference type="Proteomes" id="UP000268350">
    <property type="component" value="Unassembled WGS sequence"/>
</dbReference>
<dbReference type="AlphaFoldDB" id="A0A3B0J0E5"/>
<reference evidence="4" key="1">
    <citation type="submission" date="2018-01" db="EMBL/GenBank/DDBJ databases">
        <authorList>
            <person name="Alioto T."/>
            <person name="Alioto T."/>
        </authorList>
    </citation>
    <scope>NUCLEOTIDE SEQUENCE [LARGE SCALE GENOMIC DNA]</scope>
</reference>
<name>A0A3B0J0E5_DROGU</name>
<evidence type="ECO:0000256" key="2">
    <source>
        <dbReference type="SAM" id="Phobius"/>
    </source>
</evidence>
<feature type="region of interest" description="Disordered" evidence="1">
    <location>
        <begin position="68"/>
        <end position="113"/>
    </location>
</feature>
<dbReference type="EMBL" id="OUUW01000001">
    <property type="protein sequence ID" value="SPP74404.1"/>
    <property type="molecule type" value="Genomic_DNA"/>
</dbReference>
<evidence type="ECO:0000313" key="3">
    <source>
        <dbReference type="EMBL" id="SPP74404.1"/>
    </source>
</evidence>
<proteinExistence type="predicted"/>
<dbReference type="OrthoDB" id="7843627at2759"/>
<gene>
    <name evidence="3" type="ORF">DGUA_6G002033</name>
</gene>
<evidence type="ECO:0000313" key="4">
    <source>
        <dbReference type="Proteomes" id="UP000268350"/>
    </source>
</evidence>